<dbReference type="AlphaFoldDB" id="A0A2Z4FII6"/>
<dbReference type="PANTHER" id="PTHR42693:SF33">
    <property type="entry name" value="ARYLSULFATASE"/>
    <property type="match status" value="1"/>
</dbReference>
<dbReference type="Pfam" id="PF00884">
    <property type="entry name" value="Sulfatase"/>
    <property type="match status" value="1"/>
</dbReference>
<gene>
    <name evidence="5" type="ORF">DN745_04395</name>
</gene>
<evidence type="ECO:0000256" key="3">
    <source>
        <dbReference type="SAM" id="MobiDB-lite"/>
    </source>
</evidence>
<feature type="domain" description="Sulfatase N-terminal" evidence="4">
    <location>
        <begin position="424"/>
        <end position="716"/>
    </location>
</feature>
<dbReference type="Gene3D" id="3.40.720.10">
    <property type="entry name" value="Alkaline Phosphatase, subunit A"/>
    <property type="match status" value="1"/>
</dbReference>
<dbReference type="OrthoDB" id="9766107at2"/>
<evidence type="ECO:0000256" key="1">
    <source>
        <dbReference type="ARBA" id="ARBA00008779"/>
    </source>
</evidence>
<name>A0A2Z4FII6_9DELT</name>
<feature type="region of interest" description="Disordered" evidence="3">
    <location>
        <begin position="1"/>
        <end position="46"/>
    </location>
</feature>
<reference evidence="5 6" key="1">
    <citation type="submission" date="2018-06" db="EMBL/GenBank/DDBJ databases">
        <title>Lujinxingia sediminis gen. nov. sp. nov., a new facultative anaerobic member of the class Deltaproteobacteria, and proposal of Lujinxingaceae fam. nov.</title>
        <authorList>
            <person name="Guo L.-Y."/>
            <person name="Li C.-M."/>
            <person name="Wang S."/>
            <person name="Du Z.-J."/>
        </authorList>
    </citation>
    <scope>NUCLEOTIDE SEQUENCE [LARGE SCALE GENOMIC DNA]</scope>
    <source>
        <strain evidence="5 6">FA350</strain>
    </source>
</reference>
<evidence type="ECO:0000259" key="4">
    <source>
        <dbReference type="Pfam" id="PF00884"/>
    </source>
</evidence>
<comment type="PTM">
    <text evidence="2">The conversion to 3-oxoalanine (also known as C-formylglycine, FGly), of a serine or cysteine residue in prokaryotes and of a cysteine residue in eukaryotes, is critical for catalytic activity.</text>
</comment>
<dbReference type="SUPFAM" id="SSF53649">
    <property type="entry name" value="Alkaline phosphatase-like"/>
    <property type="match status" value="1"/>
</dbReference>
<dbReference type="Proteomes" id="UP000249799">
    <property type="component" value="Chromosome"/>
</dbReference>
<accession>A0A2Z4FII6</accession>
<keyword evidence="6" id="KW-1185">Reference proteome</keyword>
<dbReference type="InterPro" id="IPR000917">
    <property type="entry name" value="Sulfatase_N"/>
</dbReference>
<evidence type="ECO:0000313" key="5">
    <source>
        <dbReference type="EMBL" id="AWV88615.1"/>
    </source>
</evidence>
<dbReference type="PANTHER" id="PTHR42693">
    <property type="entry name" value="ARYLSULFATASE FAMILY MEMBER"/>
    <property type="match status" value="1"/>
</dbReference>
<dbReference type="CDD" id="cd16148">
    <property type="entry name" value="sulfatase_like"/>
    <property type="match status" value="1"/>
</dbReference>
<dbReference type="KEGG" id="bsed:DN745_04395"/>
<proteinExistence type="inferred from homology"/>
<dbReference type="EMBL" id="CP030032">
    <property type="protein sequence ID" value="AWV88615.1"/>
    <property type="molecule type" value="Genomic_DNA"/>
</dbReference>
<protein>
    <recommendedName>
        <fullName evidence="4">Sulfatase N-terminal domain-containing protein</fullName>
    </recommendedName>
</protein>
<sequence length="829" mass="90310">MLAGTGCSAQSTDTRQKSESQGLATSAANSSAPKAGEAAAKAEPEKPKIAPALPALEGAHFSVFDLLVNRPLAHRIAFADRAPTLLVDANTPDFMRYIHGNHTKDWMLGTTLDKQTAAAIKARNASLWLPTLRPDVEQQLRLKVFNPAQWQNTLTVKVNGQALEPASLAEGWQEVTITVPADSKVRGDSQIDLSFSNMGRINGQLSGGAIAWVALGAALPDEAAAAEKAPAEGDAEDKGAKQDEVADSAAQAGSGSAGGGEGATPAPDEEEAEEAVEAVSMAAAALEKHSSMPLAQDKLTLDAETGMAWYIWVPKKGQLSLDLHAPEECGVELELYIEDPAAKTGVKKATSVARNLVKARGTEQKTAIDLSEWSEQIARVELRGSDGCDAGEQVEIREASLVMPGERPAVPTGVKPPERIIMWVIDTLRADYLPLGFETDVQAPNLVKLAEEGAYFTTAYVQGNESRTSHAALFTGQYPSRNGLVGKGILHPRHYLFSEAVQDHGYKTAIHVANGYVSKNGGFAQGWNHYVNNLREGWGIKGEDIARHGLDWAKKNSEDPFLLYLGTIDPHVTYRAHKGITELYDTKPYSGRYGRYISGQDLGAIKGGRAVSERDKERIINLYKGEITYNDQAFGELRAGLEEAGLWEGTMVIVTSDHGEEFWEHGSVGHGHNVHQELVNVPLIVYYPPLINKNSVVTAGVDVIDVYPTILDALGAKRPDDLQGKSVIPLTHHVQGDYPEPAVATQYKIHYAMQMKQWKLYLKRGTYELYDRNADPLELKNVAEQHPLASRWTLDSMGYFRAHRERWNKETWGVASNLKPGFVDHISAE</sequence>
<comment type="similarity">
    <text evidence="1">Belongs to the sulfatase family.</text>
</comment>
<feature type="compositionally biased region" description="Polar residues" evidence="3">
    <location>
        <begin position="7"/>
        <end position="26"/>
    </location>
</feature>
<organism evidence="5 6">
    <name type="scientific">Bradymonas sediminis</name>
    <dbReference type="NCBI Taxonomy" id="1548548"/>
    <lineage>
        <taxon>Bacteria</taxon>
        <taxon>Deltaproteobacteria</taxon>
        <taxon>Bradymonadales</taxon>
        <taxon>Bradymonadaceae</taxon>
        <taxon>Bradymonas</taxon>
    </lineage>
</organism>
<feature type="modified residue" description="3-oxoalanine (Ser)" evidence="2">
    <location>
        <position position="466"/>
    </location>
</feature>
<evidence type="ECO:0000256" key="2">
    <source>
        <dbReference type="PIRSR" id="PIRSR600917-52"/>
    </source>
</evidence>
<evidence type="ECO:0000313" key="6">
    <source>
        <dbReference type="Proteomes" id="UP000249799"/>
    </source>
</evidence>
<dbReference type="InterPro" id="IPR017850">
    <property type="entry name" value="Alkaline_phosphatase_core_sf"/>
</dbReference>
<dbReference type="InterPro" id="IPR050738">
    <property type="entry name" value="Sulfatase"/>
</dbReference>
<dbReference type="GO" id="GO:0004065">
    <property type="term" value="F:arylsulfatase activity"/>
    <property type="evidence" value="ECO:0007669"/>
    <property type="project" value="TreeGrafter"/>
</dbReference>
<feature type="compositionally biased region" description="Low complexity" evidence="3">
    <location>
        <begin position="27"/>
        <end position="39"/>
    </location>
</feature>
<feature type="region of interest" description="Disordered" evidence="3">
    <location>
        <begin position="225"/>
        <end position="274"/>
    </location>
</feature>